<organism evidence="2 3">
    <name type="scientific">Desulforapulum autotrophicum (strain ATCC 43914 / DSM 3382 / VKM B-1955 / HRM2)</name>
    <name type="common">Desulfobacterium autotrophicum</name>
    <dbReference type="NCBI Taxonomy" id="177437"/>
    <lineage>
        <taxon>Bacteria</taxon>
        <taxon>Pseudomonadati</taxon>
        <taxon>Thermodesulfobacteriota</taxon>
        <taxon>Desulfobacteria</taxon>
        <taxon>Desulfobacterales</taxon>
        <taxon>Desulfobacteraceae</taxon>
        <taxon>Desulforapulum</taxon>
    </lineage>
</organism>
<dbReference type="InterPro" id="IPR009081">
    <property type="entry name" value="PP-bd_ACP"/>
</dbReference>
<dbReference type="EMBL" id="CP001087">
    <property type="protein sequence ID" value="ACN17766.1"/>
    <property type="molecule type" value="Genomic_DNA"/>
</dbReference>
<proteinExistence type="predicted"/>
<dbReference type="InterPro" id="IPR036736">
    <property type="entry name" value="ACP-like_sf"/>
</dbReference>
<dbReference type="STRING" id="177437.HRM2_47170"/>
<protein>
    <submittedName>
        <fullName evidence="2">Acyl carrier protein</fullName>
    </submittedName>
</protein>
<accession>C0QHA7</accession>
<gene>
    <name evidence="2" type="ordered locus">HRM2_47170</name>
</gene>
<dbReference type="RefSeq" id="WP_015906476.1">
    <property type="nucleotide sequence ID" value="NC_012108.1"/>
</dbReference>
<evidence type="ECO:0000313" key="3">
    <source>
        <dbReference type="Proteomes" id="UP000000442"/>
    </source>
</evidence>
<reference evidence="2 3" key="1">
    <citation type="journal article" date="2009" name="Environ. Microbiol.">
        <title>Genome sequence of Desulfobacterium autotrophicum HRM2, a marine sulfate reducer oxidizing organic carbon completely to carbon dioxide.</title>
        <authorList>
            <person name="Strittmatter A.W."/>
            <person name="Liesegang H."/>
            <person name="Rabus R."/>
            <person name="Decker I."/>
            <person name="Amann J."/>
            <person name="Andres S."/>
            <person name="Henne A."/>
            <person name="Fricke W.F."/>
            <person name="Martinez-Arias R."/>
            <person name="Bartels D."/>
            <person name="Goesmann A."/>
            <person name="Krause L."/>
            <person name="Puehler A."/>
            <person name="Klenk H.P."/>
            <person name="Richter M."/>
            <person name="Schuler M."/>
            <person name="Gloeckner F.O."/>
            <person name="Meyerdierks A."/>
            <person name="Gottschalk G."/>
            <person name="Amann R."/>
        </authorList>
    </citation>
    <scope>NUCLEOTIDE SEQUENCE [LARGE SCALE GENOMIC DNA]</scope>
    <source>
        <strain evidence="3">ATCC 43914 / DSM 3382 / HRM2</strain>
    </source>
</reference>
<dbReference type="AlphaFoldDB" id="C0QHA7"/>
<dbReference type="HOGENOM" id="CLU_108696_21_0_7"/>
<dbReference type="KEGG" id="dat:HRM2_47170"/>
<sequence>MITTEIGTIILQTIEKIAPESSLENLNPDLRFRDQFDFDSVDFVNFIDQLQERFQIKIPETDYPQLATLNGGIAYLDRKNREAM</sequence>
<dbReference type="Pfam" id="PF00550">
    <property type="entry name" value="PP-binding"/>
    <property type="match status" value="1"/>
</dbReference>
<dbReference type="SUPFAM" id="SSF47336">
    <property type="entry name" value="ACP-like"/>
    <property type="match status" value="1"/>
</dbReference>
<keyword evidence="3" id="KW-1185">Reference proteome</keyword>
<feature type="domain" description="Carrier" evidence="1">
    <location>
        <begin position="1"/>
        <end position="80"/>
    </location>
</feature>
<dbReference type="PROSITE" id="PS50075">
    <property type="entry name" value="CARRIER"/>
    <property type="match status" value="1"/>
</dbReference>
<evidence type="ECO:0000259" key="1">
    <source>
        <dbReference type="PROSITE" id="PS50075"/>
    </source>
</evidence>
<evidence type="ECO:0000313" key="2">
    <source>
        <dbReference type="EMBL" id="ACN17766.1"/>
    </source>
</evidence>
<dbReference type="Proteomes" id="UP000000442">
    <property type="component" value="Chromosome"/>
</dbReference>
<dbReference type="OrthoDB" id="9810922at2"/>
<dbReference type="eggNOG" id="COG0236">
    <property type="taxonomic scope" value="Bacteria"/>
</dbReference>
<dbReference type="Gene3D" id="1.10.1200.10">
    <property type="entry name" value="ACP-like"/>
    <property type="match status" value="1"/>
</dbReference>
<name>C0QHA7_DESAH</name>